<evidence type="ECO:0000259" key="3">
    <source>
        <dbReference type="Pfam" id="PF13359"/>
    </source>
</evidence>
<feature type="domain" description="DDE Tnp4" evidence="3">
    <location>
        <begin position="186"/>
        <end position="324"/>
    </location>
</feature>
<sequence length="369" mass="41658">MLYLLLRRRRIQREQQRKLQILLALCRISASIRTRNRLVRRSLGDANQSSWHNLYHDDHDGSFICATSLNRESFEVLLEEFSKHYVVRSGPGKKGRPRKMTEKSTVLGLLLVFYTGTADAVGLCMQFNIPPTTLLRTISNAEIALEKTLKNISDAHIRWPTKSEQRTWAGAIEAKEPLVRNKFGFIDGKNYPVQEPSIVDRQNALYNGWLHSVLITGVLCFGADGCIIWMKHNCPGSWNDGQMSRQFREKLLDEKKTLQDYGVTADSAFPSNATMFNRIVTPLKEGDLERAPAATRSALSRMSAAITSIRQAAEWGMGAVEKVYTSDCRITRPDEPSCSSISTAYTISECGALEFRKSEQLFLVNSVLF</sequence>
<dbReference type="PANTHER" id="PTHR48471">
    <property type="entry name" value="DDE TNP4 DOMAIN-CONTAINING PROTEIN"/>
    <property type="match status" value="1"/>
</dbReference>
<organism evidence="4 5">
    <name type="scientific">Chytriomyces confervae</name>
    <dbReference type="NCBI Taxonomy" id="246404"/>
    <lineage>
        <taxon>Eukaryota</taxon>
        <taxon>Fungi</taxon>
        <taxon>Fungi incertae sedis</taxon>
        <taxon>Chytridiomycota</taxon>
        <taxon>Chytridiomycota incertae sedis</taxon>
        <taxon>Chytridiomycetes</taxon>
        <taxon>Chytridiales</taxon>
        <taxon>Chytriomycetaceae</taxon>
        <taxon>Chytriomyces</taxon>
    </lineage>
</organism>
<evidence type="ECO:0000256" key="2">
    <source>
        <dbReference type="ARBA" id="ARBA00022723"/>
    </source>
</evidence>
<keyword evidence="5" id="KW-1185">Reference proteome</keyword>
<dbReference type="OrthoDB" id="2140478at2759"/>
<dbReference type="GO" id="GO:0046872">
    <property type="term" value="F:metal ion binding"/>
    <property type="evidence" value="ECO:0007669"/>
    <property type="project" value="UniProtKB-KW"/>
</dbReference>
<dbReference type="EMBL" id="QEAP01000001">
    <property type="protein sequence ID" value="TPX78709.1"/>
    <property type="molecule type" value="Genomic_DNA"/>
</dbReference>
<reference evidence="4 5" key="1">
    <citation type="journal article" date="2019" name="Sci. Rep.">
        <title>Comparative genomics of chytrid fungi reveal insights into the obligate biotrophic and pathogenic lifestyle of Synchytrium endobioticum.</title>
        <authorList>
            <person name="van de Vossenberg B.T.L.H."/>
            <person name="Warris S."/>
            <person name="Nguyen H.D.T."/>
            <person name="van Gent-Pelzer M.P.E."/>
            <person name="Joly D.L."/>
            <person name="van de Geest H.C."/>
            <person name="Bonants P.J.M."/>
            <person name="Smith D.S."/>
            <person name="Levesque C.A."/>
            <person name="van der Lee T.A.J."/>
        </authorList>
    </citation>
    <scope>NUCLEOTIDE SEQUENCE [LARGE SCALE GENOMIC DNA]</scope>
    <source>
        <strain evidence="4 5">CBS 675.73</strain>
    </source>
</reference>
<name>A0A507FQK3_9FUNG</name>
<accession>A0A507FQK3</accession>
<evidence type="ECO:0000256" key="1">
    <source>
        <dbReference type="ARBA" id="ARBA00001968"/>
    </source>
</evidence>
<dbReference type="InterPro" id="IPR027806">
    <property type="entry name" value="HARBI1_dom"/>
</dbReference>
<dbReference type="AlphaFoldDB" id="A0A507FQK3"/>
<comment type="caution">
    <text evidence="4">The sequence shown here is derived from an EMBL/GenBank/DDBJ whole genome shotgun (WGS) entry which is preliminary data.</text>
</comment>
<dbReference type="PANTHER" id="PTHR48471:SF1">
    <property type="entry name" value="DDE TNP4 DOMAIN-CONTAINING PROTEIN"/>
    <property type="match status" value="1"/>
</dbReference>
<proteinExistence type="predicted"/>
<comment type="cofactor">
    <cofactor evidence="1">
        <name>a divalent metal cation</name>
        <dbReference type="ChEBI" id="CHEBI:60240"/>
    </cofactor>
</comment>
<evidence type="ECO:0000313" key="5">
    <source>
        <dbReference type="Proteomes" id="UP000320333"/>
    </source>
</evidence>
<protein>
    <recommendedName>
        <fullName evidence="3">DDE Tnp4 domain-containing protein</fullName>
    </recommendedName>
</protein>
<dbReference type="Pfam" id="PF13359">
    <property type="entry name" value="DDE_Tnp_4"/>
    <property type="match status" value="1"/>
</dbReference>
<keyword evidence="2" id="KW-0479">Metal-binding</keyword>
<dbReference type="Proteomes" id="UP000320333">
    <property type="component" value="Unassembled WGS sequence"/>
</dbReference>
<evidence type="ECO:0000313" key="4">
    <source>
        <dbReference type="EMBL" id="TPX78709.1"/>
    </source>
</evidence>
<gene>
    <name evidence="4" type="ORF">CcCBS67573_g00088</name>
</gene>